<dbReference type="EMBL" id="JACJSI010000061">
    <property type="protein sequence ID" value="MBD2532525.1"/>
    <property type="molecule type" value="Genomic_DNA"/>
</dbReference>
<evidence type="ECO:0000313" key="2">
    <source>
        <dbReference type="Proteomes" id="UP000623440"/>
    </source>
</evidence>
<evidence type="ECO:0000313" key="1">
    <source>
        <dbReference type="EMBL" id="MBD2532525.1"/>
    </source>
</evidence>
<protein>
    <submittedName>
        <fullName evidence="1">Uncharacterized protein</fullName>
    </submittedName>
</protein>
<gene>
    <name evidence="1" type="ORF">H6G97_24255</name>
</gene>
<sequence length="61" mass="7215">MLNRLVADVFYDNGTEFIKFTNGKEILVETAWRWEWERVLDTPTVEVRRRSPSQTSLRGLS</sequence>
<proteinExistence type="predicted"/>
<dbReference type="RefSeq" id="WP_190943167.1">
    <property type="nucleotide sequence ID" value="NZ_JACJSI010000061.1"/>
</dbReference>
<accession>A0ABR8DT40</accession>
<comment type="caution">
    <text evidence="1">The sequence shown here is derived from an EMBL/GenBank/DDBJ whole genome shotgun (WGS) entry which is preliminary data.</text>
</comment>
<name>A0ABR8DT40_9NOSO</name>
<organism evidence="1 2">
    <name type="scientific">Nostoc flagelliforme FACHB-838</name>
    <dbReference type="NCBI Taxonomy" id="2692904"/>
    <lineage>
        <taxon>Bacteria</taxon>
        <taxon>Bacillati</taxon>
        <taxon>Cyanobacteriota</taxon>
        <taxon>Cyanophyceae</taxon>
        <taxon>Nostocales</taxon>
        <taxon>Nostocaceae</taxon>
        <taxon>Nostoc</taxon>
    </lineage>
</organism>
<dbReference type="Proteomes" id="UP000623440">
    <property type="component" value="Unassembled WGS sequence"/>
</dbReference>
<keyword evidence="2" id="KW-1185">Reference proteome</keyword>
<reference evidence="1 2" key="1">
    <citation type="journal article" date="2020" name="ISME J.">
        <title>Comparative genomics reveals insights into cyanobacterial evolution and habitat adaptation.</title>
        <authorList>
            <person name="Chen M.Y."/>
            <person name="Teng W.K."/>
            <person name="Zhao L."/>
            <person name="Hu C.X."/>
            <person name="Zhou Y.K."/>
            <person name="Han B.P."/>
            <person name="Song L.R."/>
            <person name="Shu W.S."/>
        </authorList>
    </citation>
    <scope>NUCLEOTIDE SEQUENCE [LARGE SCALE GENOMIC DNA]</scope>
    <source>
        <strain evidence="1 2">FACHB-838</strain>
    </source>
</reference>